<evidence type="ECO:0000256" key="5">
    <source>
        <dbReference type="ARBA" id="ARBA00022725"/>
    </source>
</evidence>
<keyword evidence="16" id="KW-1185">Reference proteome</keyword>
<feature type="transmembrane region" description="Helical" evidence="13">
    <location>
        <begin position="33"/>
        <end position="58"/>
    </location>
</feature>
<evidence type="ECO:0000256" key="4">
    <source>
        <dbReference type="ARBA" id="ARBA00022692"/>
    </source>
</evidence>
<evidence type="ECO:0000313" key="16">
    <source>
        <dbReference type="Proteomes" id="UP000694523"/>
    </source>
</evidence>
<dbReference type="Pfam" id="PF13853">
    <property type="entry name" value="7tm_4"/>
    <property type="match status" value="1"/>
</dbReference>
<dbReference type="PRINTS" id="PR00237">
    <property type="entry name" value="GPCRRHODOPSN"/>
</dbReference>
<dbReference type="AlphaFoldDB" id="A0A8C6SQH3"/>
<keyword evidence="4 13" id="KW-0812">Transmembrane</keyword>
<reference evidence="15" key="2">
    <citation type="submission" date="2025-09" db="UniProtKB">
        <authorList>
            <consortium name="Ensembl"/>
        </authorList>
    </citation>
    <scope>IDENTIFICATION</scope>
</reference>
<evidence type="ECO:0000256" key="11">
    <source>
        <dbReference type="ARBA" id="ARBA00023180"/>
    </source>
</evidence>
<dbReference type="InterPro" id="IPR000276">
    <property type="entry name" value="GPCR_Rhodpsn"/>
</dbReference>
<evidence type="ECO:0000313" key="15">
    <source>
        <dbReference type="Ensembl" id="ENSNMLP00000009349.1"/>
    </source>
</evidence>
<dbReference type="SMART" id="SM01381">
    <property type="entry name" value="7TM_GPCR_Srsx"/>
    <property type="match status" value="1"/>
</dbReference>
<dbReference type="InterPro" id="IPR052921">
    <property type="entry name" value="GPCR1_Superfamily_Member"/>
</dbReference>
<dbReference type="PANTHER" id="PTHR26451">
    <property type="entry name" value="G_PROTEIN_RECEP_F1_2 DOMAIN-CONTAINING PROTEIN"/>
    <property type="match status" value="1"/>
</dbReference>
<organism evidence="15 16">
    <name type="scientific">Neogobius melanostomus</name>
    <name type="common">round goby</name>
    <dbReference type="NCBI Taxonomy" id="47308"/>
    <lineage>
        <taxon>Eukaryota</taxon>
        <taxon>Metazoa</taxon>
        <taxon>Chordata</taxon>
        <taxon>Craniata</taxon>
        <taxon>Vertebrata</taxon>
        <taxon>Euteleostomi</taxon>
        <taxon>Actinopterygii</taxon>
        <taxon>Neopterygii</taxon>
        <taxon>Teleostei</taxon>
        <taxon>Neoteleostei</taxon>
        <taxon>Acanthomorphata</taxon>
        <taxon>Gobiaria</taxon>
        <taxon>Gobiiformes</taxon>
        <taxon>Gobioidei</taxon>
        <taxon>Gobiidae</taxon>
        <taxon>Benthophilinae</taxon>
        <taxon>Neogobiini</taxon>
        <taxon>Neogobius</taxon>
    </lineage>
</organism>
<dbReference type="FunFam" id="1.20.1070.10:FF:000024">
    <property type="entry name" value="Olfactory receptor"/>
    <property type="match status" value="1"/>
</dbReference>
<keyword evidence="12" id="KW-0807">Transducer</keyword>
<evidence type="ECO:0000256" key="6">
    <source>
        <dbReference type="ARBA" id="ARBA00022989"/>
    </source>
</evidence>
<dbReference type="GO" id="GO:0005886">
    <property type="term" value="C:plasma membrane"/>
    <property type="evidence" value="ECO:0007669"/>
    <property type="project" value="UniProtKB-SubCell"/>
</dbReference>
<feature type="domain" description="G-protein coupled receptors family 1 profile" evidence="14">
    <location>
        <begin position="48"/>
        <end position="304"/>
    </location>
</feature>
<dbReference type="SUPFAM" id="SSF81321">
    <property type="entry name" value="Family A G protein-coupled receptor-like"/>
    <property type="match status" value="1"/>
</dbReference>
<keyword evidence="8 13" id="KW-0472">Membrane</keyword>
<evidence type="ECO:0000256" key="8">
    <source>
        <dbReference type="ARBA" id="ARBA00023136"/>
    </source>
</evidence>
<feature type="transmembrane region" description="Helical" evidence="13">
    <location>
        <begin position="286"/>
        <end position="306"/>
    </location>
</feature>
<feature type="transmembrane region" description="Helical" evidence="13">
    <location>
        <begin position="204"/>
        <end position="236"/>
    </location>
</feature>
<keyword evidence="3" id="KW-0716">Sensory transduction</keyword>
<evidence type="ECO:0000256" key="9">
    <source>
        <dbReference type="ARBA" id="ARBA00023157"/>
    </source>
</evidence>
<evidence type="ECO:0000256" key="7">
    <source>
        <dbReference type="ARBA" id="ARBA00023040"/>
    </source>
</evidence>
<feature type="transmembrane region" description="Helical" evidence="13">
    <location>
        <begin position="147"/>
        <end position="170"/>
    </location>
</feature>
<name>A0A8C6SQH3_9GOBI</name>
<dbReference type="PRINTS" id="PR00245">
    <property type="entry name" value="OLFACTORYR"/>
</dbReference>
<keyword evidence="11" id="KW-0325">Glycoprotein</keyword>
<dbReference type="Proteomes" id="UP000694523">
    <property type="component" value="Unplaced"/>
</dbReference>
<evidence type="ECO:0000256" key="3">
    <source>
        <dbReference type="ARBA" id="ARBA00022606"/>
    </source>
</evidence>
<reference evidence="15" key="1">
    <citation type="submission" date="2025-08" db="UniProtKB">
        <authorList>
            <consortium name="Ensembl"/>
        </authorList>
    </citation>
    <scope>IDENTIFICATION</scope>
</reference>
<dbReference type="Ensembl" id="ENSNMLT00000010570.1">
    <property type="protein sequence ID" value="ENSNMLP00000009349.1"/>
    <property type="gene ID" value="ENSNMLG00000006512.1"/>
</dbReference>
<evidence type="ECO:0000256" key="12">
    <source>
        <dbReference type="ARBA" id="ARBA00023224"/>
    </source>
</evidence>
<dbReference type="GO" id="GO:0005549">
    <property type="term" value="F:odorant binding"/>
    <property type="evidence" value="ECO:0007669"/>
    <property type="project" value="TreeGrafter"/>
</dbReference>
<dbReference type="PANTHER" id="PTHR26451:SF869">
    <property type="entry name" value="OLFACTORY RECEPTOR 530-RELATED"/>
    <property type="match status" value="1"/>
</dbReference>
<keyword evidence="2" id="KW-1003">Cell membrane</keyword>
<dbReference type="InterPro" id="IPR000725">
    <property type="entry name" value="Olfact_rcpt"/>
</dbReference>
<dbReference type="GO" id="GO:0004930">
    <property type="term" value="F:G protein-coupled receptor activity"/>
    <property type="evidence" value="ECO:0007669"/>
    <property type="project" value="UniProtKB-KW"/>
</dbReference>
<protein>
    <recommendedName>
        <fullName evidence="14">G-protein coupled receptors family 1 profile domain-containing protein</fullName>
    </recommendedName>
</protein>
<accession>A0A8C6SQH3</accession>
<keyword evidence="7" id="KW-0297">G-protein coupled receptor</keyword>
<evidence type="ECO:0000256" key="13">
    <source>
        <dbReference type="SAM" id="Phobius"/>
    </source>
</evidence>
<keyword evidence="5" id="KW-0552">Olfaction</keyword>
<evidence type="ECO:0000256" key="2">
    <source>
        <dbReference type="ARBA" id="ARBA00022475"/>
    </source>
</evidence>
<evidence type="ECO:0000259" key="14">
    <source>
        <dbReference type="PROSITE" id="PS50262"/>
    </source>
</evidence>
<feature type="transmembrane region" description="Helical" evidence="13">
    <location>
        <begin position="106"/>
        <end position="127"/>
    </location>
</feature>
<comment type="subcellular location">
    <subcellularLocation>
        <location evidence="1">Cell membrane</location>
        <topology evidence="1">Multi-pass membrane protein</topology>
    </subcellularLocation>
</comment>
<dbReference type="PROSITE" id="PS50262">
    <property type="entry name" value="G_PROTEIN_RECEP_F1_2"/>
    <property type="match status" value="1"/>
</dbReference>
<keyword evidence="6 13" id="KW-1133">Transmembrane helix</keyword>
<proteinExistence type="predicted"/>
<evidence type="ECO:0000256" key="1">
    <source>
        <dbReference type="ARBA" id="ARBA00004651"/>
    </source>
</evidence>
<keyword evidence="9" id="KW-1015">Disulfide bond</keyword>
<evidence type="ECO:0000256" key="10">
    <source>
        <dbReference type="ARBA" id="ARBA00023170"/>
    </source>
</evidence>
<dbReference type="InterPro" id="IPR017452">
    <property type="entry name" value="GPCR_Rhodpsn_7TM"/>
</dbReference>
<dbReference type="GO" id="GO:0004984">
    <property type="term" value="F:olfactory receptor activity"/>
    <property type="evidence" value="ECO:0007669"/>
    <property type="project" value="InterPro"/>
</dbReference>
<sequence>MDLFNSALGRNITFVRPSHFIIRGFIGISNVKYYYVFLFTVFIISVLGNVFVMLLILLDHNLQTPKYIAVFSLAVSDLLNSCALVPKLLDIFLFNHNLISYSDCLTFLFFCYVCLSMEALNLVALAYDRLIAIVSPLHYHIRITHKVMSGLIAFFWTFVILVVLIATGLLTRLSFCDSVVIKSYFCDHGQLYKLGCNDTSPNRIIALLLILVILCLYPILIFWLPLAFILFSYLYIAVTLAKVATVREGLKAFKTCIGHLLLVSIYFIPLLIVFTLMGKIHPNARIINLSMTSVFPSMLNPIIYVLQTQEIKDSVKRLLQITRKSRIAVRQKAVKM</sequence>
<feature type="transmembrane region" description="Helical" evidence="13">
    <location>
        <begin position="257"/>
        <end position="280"/>
    </location>
</feature>
<dbReference type="Gene3D" id="1.20.1070.10">
    <property type="entry name" value="Rhodopsin 7-helix transmembrane proteins"/>
    <property type="match status" value="1"/>
</dbReference>
<keyword evidence="10" id="KW-0675">Receptor</keyword>